<feature type="domain" description="SMODS and SLOG-associating 2TM effector" evidence="3">
    <location>
        <begin position="7"/>
        <end position="163"/>
    </location>
</feature>
<dbReference type="InterPro" id="IPR041116">
    <property type="entry name" value="SLATT_3"/>
</dbReference>
<dbReference type="AlphaFoldDB" id="A0A7T7UZ42"/>
<organism evidence="4 5">
    <name type="scientific">Elizabethkingia bruuniana</name>
    <dbReference type="NCBI Taxonomy" id="1756149"/>
    <lineage>
        <taxon>Bacteria</taxon>
        <taxon>Pseudomonadati</taxon>
        <taxon>Bacteroidota</taxon>
        <taxon>Flavobacteriia</taxon>
        <taxon>Flavobacteriales</taxon>
        <taxon>Weeksellaceae</taxon>
        <taxon>Elizabethkingia</taxon>
    </lineage>
</organism>
<evidence type="ECO:0000256" key="1">
    <source>
        <dbReference type="SAM" id="Phobius"/>
    </source>
</evidence>
<dbReference type="NCBIfam" id="NF033634">
    <property type="entry name" value="SLATT_1"/>
    <property type="match status" value="1"/>
</dbReference>
<dbReference type="Pfam" id="PF18181">
    <property type="entry name" value="SLATT_1"/>
    <property type="match status" value="1"/>
</dbReference>
<keyword evidence="1" id="KW-1133">Transmembrane helix</keyword>
<keyword evidence="1" id="KW-0812">Transmembrane</keyword>
<feature type="transmembrane region" description="Helical" evidence="1">
    <location>
        <begin position="30"/>
        <end position="48"/>
    </location>
</feature>
<dbReference type="EMBL" id="CP067018">
    <property type="protein sequence ID" value="QQN58879.1"/>
    <property type="molecule type" value="Genomic_DNA"/>
</dbReference>
<feature type="transmembrane region" description="Helical" evidence="1">
    <location>
        <begin position="54"/>
        <end position="73"/>
    </location>
</feature>
<evidence type="ECO:0000259" key="2">
    <source>
        <dbReference type="Pfam" id="PF18181"/>
    </source>
</evidence>
<dbReference type="Pfam" id="PF18184">
    <property type="entry name" value="SLATT_3"/>
    <property type="match status" value="1"/>
</dbReference>
<feature type="domain" description="SMODS and SLOG-associating 2TM effector" evidence="2">
    <location>
        <begin position="166"/>
        <end position="288"/>
    </location>
</feature>
<sequence>MKKTDFPNYYIAGDHISLIAQKLYTRYVRLDLLLMVLSAALTIYNFQANESKKIIYIISGFIMLIAIILSLVIKNKKYEDIWYRGRALAESAKTLTWRFMTKSEYFENTITDKEAKIRFVNRMKELHEEFKDLHSSLKTADLSLPMITDRMIKTRNYDLKDRKEFYLKNRIDNQIKWYSDKADSNKTKYENWFWGVIVMQLLALISIGYLALNPESNFNFVGLFTTLSASFFGWLQLKKYQENKEAYTTATSELNLIKQEAEYINTEEKFKIFVLDSENAMSREHTLWLAQKRI</sequence>
<gene>
    <name evidence="4" type="ORF">I6H88_21075</name>
</gene>
<evidence type="ECO:0000313" key="4">
    <source>
        <dbReference type="EMBL" id="QQN58879.1"/>
    </source>
</evidence>
<protein>
    <submittedName>
        <fullName evidence="4">DUF4231 domain-containing protein</fullName>
    </submittedName>
</protein>
<dbReference type="NCBIfam" id="NF033610">
    <property type="entry name" value="SLATT_3"/>
    <property type="match status" value="1"/>
</dbReference>
<dbReference type="Proteomes" id="UP000595426">
    <property type="component" value="Chromosome"/>
</dbReference>
<feature type="transmembrane region" description="Helical" evidence="1">
    <location>
        <begin position="218"/>
        <end position="237"/>
    </location>
</feature>
<keyword evidence="5" id="KW-1185">Reference proteome</keyword>
<dbReference type="InterPro" id="IPR040884">
    <property type="entry name" value="SLATT_1"/>
</dbReference>
<keyword evidence="1" id="KW-0472">Membrane</keyword>
<name>A0A7T7UZ42_9FLAO</name>
<dbReference type="RefSeq" id="WP_185949159.1">
    <property type="nucleotide sequence ID" value="NZ_CP067018.1"/>
</dbReference>
<accession>A0A7T7UZ42</accession>
<proteinExistence type="predicted"/>
<evidence type="ECO:0000313" key="5">
    <source>
        <dbReference type="Proteomes" id="UP000595426"/>
    </source>
</evidence>
<reference evidence="4 5" key="1">
    <citation type="submission" date="2020-12" db="EMBL/GenBank/DDBJ databases">
        <title>FDA dAtabase for Regulatory Grade micrObial Sequences (FDA-ARGOS): Supporting development and validation of Infectious Disease Dx tests.</title>
        <authorList>
            <person name="Kerrigan L."/>
            <person name="Long C."/>
            <person name="Tallon L."/>
            <person name="Sadzewicz L."/>
            <person name="Zhao X."/>
            <person name="Boylan J."/>
            <person name="Ott S."/>
            <person name="Bowen H."/>
            <person name="Vavikolanu K."/>
            <person name="Mehta A."/>
            <person name="Aluvathingal J."/>
            <person name="Nadendla S."/>
            <person name="Yan Y."/>
            <person name="Sichtig H."/>
        </authorList>
    </citation>
    <scope>NUCLEOTIDE SEQUENCE [LARGE SCALE GENOMIC DNA]</scope>
    <source>
        <strain evidence="4 5">FDAARGOS_1031</strain>
    </source>
</reference>
<feature type="transmembrane region" description="Helical" evidence="1">
    <location>
        <begin position="192"/>
        <end position="212"/>
    </location>
</feature>
<evidence type="ECO:0000259" key="3">
    <source>
        <dbReference type="Pfam" id="PF18184"/>
    </source>
</evidence>